<dbReference type="PROSITE" id="PS00409">
    <property type="entry name" value="PROKAR_NTER_METHYL"/>
    <property type="match status" value="1"/>
</dbReference>
<dbReference type="OrthoDB" id="9788802at2"/>
<dbReference type="AlphaFoldDB" id="A0A1I4YVY7"/>
<dbReference type="InterPro" id="IPR045584">
    <property type="entry name" value="Pilin-like"/>
</dbReference>
<evidence type="ECO:0000313" key="3">
    <source>
        <dbReference type="Proteomes" id="UP000199339"/>
    </source>
</evidence>
<dbReference type="InterPro" id="IPR012902">
    <property type="entry name" value="N_methyl_site"/>
</dbReference>
<protein>
    <submittedName>
        <fullName evidence="2">MSHA biogenesis protein MshO</fullName>
    </submittedName>
</protein>
<dbReference type="Pfam" id="PF07963">
    <property type="entry name" value="N_methyl"/>
    <property type="match status" value="1"/>
</dbReference>
<organism evidence="2 3">
    <name type="scientific">Marinobacter pelagius</name>
    <dbReference type="NCBI Taxonomy" id="379482"/>
    <lineage>
        <taxon>Bacteria</taxon>
        <taxon>Pseudomonadati</taxon>
        <taxon>Pseudomonadota</taxon>
        <taxon>Gammaproteobacteria</taxon>
        <taxon>Pseudomonadales</taxon>
        <taxon>Marinobacteraceae</taxon>
        <taxon>Marinobacter</taxon>
    </lineage>
</organism>
<evidence type="ECO:0000256" key="1">
    <source>
        <dbReference type="SAM" id="Phobius"/>
    </source>
</evidence>
<dbReference type="EMBL" id="FOUR01000008">
    <property type="protein sequence ID" value="SFN41933.1"/>
    <property type="molecule type" value="Genomic_DNA"/>
</dbReference>
<keyword evidence="1" id="KW-0812">Transmembrane</keyword>
<accession>A0A1I4YVY7</accession>
<dbReference type="SUPFAM" id="SSF54523">
    <property type="entry name" value="Pili subunits"/>
    <property type="match status" value="1"/>
</dbReference>
<dbReference type="Proteomes" id="UP000199339">
    <property type="component" value="Unassembled WGS sequence"/>
</dbReference>
<dbReference type="RefSeq" id="WP_092005505.1">
    <property type="nucleotide sequence ID" value="NZ_FOUR01000008.1"/>
</dbReference>
<sequence length="260" mass="28079">MRRSAGFTLVELVMVIVLLAIIATISVQFVTLSTQGALDVGSRQQRALQGVVVSEQISRELRQAYPISVRTAGSCIEWLPVISATTYIKRTSGPNFNEIEVVPFGGNPSFGDARALIYGYGSPTVDALYDTSDPGPVSPLITSIDNNVSPAVINLSDGHKFNQNSPERRLFVVGSPISLCQSGRFLYRYRDYGVDPSQPTPPVGGTREVLAANLTGTVGFSFIPPTLQRGALVGFSFTLEDPRSGETTTVRQEVQIRNVP</sequence>
<feature type="transmembrane region" description="Helical" evidence="1">
    <location>
        <begin position="12"/>
        <end position="32"/>
    </location>
</feature>
<proteinExistence type="predicted"/>
<keyword evidence="3" id="KW-1185">Reference proteome</keyword>
<evidence type="ECO:0000313" key="2">
    <source>
        <dbReference type="EMBL" id="SFN41933.1"/>
    </source>
</evidence>
<reference evidence="3" key="1">
    <citation type="submission" date="2016-10" db="EMBL/GenBank/DDBJ databases">
        <authorList>
            <person name="Varghese N."/>
            <person name="Submissions S."/>
        </authorList>
    </citation>
    <scope>NUCLEOTIDE SEQUENCE [LARGE SCALE GENOMIC DNA]</scope>
    <source>
        <strain evidence="3">CGMCC 1.6775</strain>
    </source>
</reference>
<dbReference type="NCBIfam" id="TIGR02532">
    <property type="entry name" value="IV_pilin_GFxxxE"/>
    <property type="match status" value="1"/>
</dbReference>
<keyword evidence="1" id="KW-0472">Membrane</keyword>
<gene>
    <name evidence="2" type="ORF">SAMN04487961_3040</name>
</gene>
<keyword evidence="1" id="KW-1133">Transmembrane helix</keyword>
<name>A0A1I4YVY7_9GAMM</name>